<dbReference type="SUPFAM" id="SSF57850">
    <property type="entry name" value="RING/U-box"/>
    <property type="match status" value="1"/>
</dbReference>
<feature type="region of interest" description="Disordered" evidence="2">
    <location>
        <begin position="42"/>
        <end position="90"/>
    </location>
</feature>
<gene>
    <name evidence="4" type="ORF">Syun_023559</name>
</gene>
<evidence type="ECO:0000259" key="3">
    <source>
        <dbReference type="PROSITE" id="PS50089"/>
    </source>
</evidence>
<accession>A0AAP0HZQ7</accession>
<dbReference type="InterPro" id="IPR013083">
    <property type="entry name" value="Znf_RING/FYVE/PHD"/>
</dbReference>
<dbReference type="GO" id="GO:0008270">
    <property type="term" value="F:zinc ion binding"/>
    <property type="evidence" value="ECO:0007669"/>
    <property type="project" value="UniProtKB-KW"/>
</dbReference>
<dbReference type="SMART" id="SM00184">
    <property type="entry name" value="RING"/>
    <property type="match status" value="1"/>
</dbReference>
<name>A0AAP0HZQ7_9MAGN</name>
<dbReference type="AlphaFoldDB" id="A0AAP0HZQ7"/>
<proteinExistence type="predicted"/>
<protein>
    <recommendedName>
        <fullName evidence="3">RING-type domain-containing protein</fullName>
    </recommendedName>
</protein>
<dbReference type="Proteomes" id="UP001420932">
    <property type="component" value="Unassembled WGS sequence"/>
</dbReference>
<feature type="compositionally biased region" description="Polar residues" evidence="2">
    <location>
        <begin position="74"/>
        <end position="88"/>
    </location>
</feature>
<dbReference type="PANTHER" id="PTHR31150">
    <property type="entry name" value="EXPRESSED PROTEIN"/>
    <property type="match status" value="1"/>
</dbReference>
<dbReference type="InterPro" id="IPR001841">
    <property type="entry name" value="Znf_RING"/>
</dbReference>
<evidence type="ECO:0000256" key="1">
    <source>
        <dbReference type="PROSITE-ProRule" id="PRU00175"/>
    </source>
</evidence>
<feature type="domain" description="RING-type" evidence="3">
    <location>
        <begin position="228"/>
        <end position="286"/>
    </location>
</feature>
<feature type="region of interest" description="Disordered" evidence="2">
    <location>
        <begin position="1"/>
        <end position="20"/>
    </location>
</feature>
<organism evidence="4 5">
    <name type="scientific">Stephania yunnanensis</name>
    <dbReference type="NCBI Taxonomy" id="152371"/>
    <lineage>
        <taxon>Eukaryota</taxon>
        <taxon>Viridiplantae</taxon>
        <taxon>Streptophyta</taxon>
        <taxon>Embryophyta</taxon>
        <taxon>Tracheophyta</taxon>
        <taxon>Spermatophyta</taxon>
        <taxon>Magnoliopsida</taxon>
        <taxon>Ranunculales</taxon>
        <taxon>Menispermaceae</taxon>
        <taxon>Menispermoideae</taxon>
        <taxon>Cissampelideae</taxon>
        <taxon>Stephania</taxon>
    </lineage>
</organism>
<keyword evidence="1" id="KW-0479">Metal-binding</keyword>
<sequence length="445" mass="49048">MGPHEPYWQTNSSYSPPASRRWEHRLQIEGLPYGSHGGIELFGSSSSSNSKESEASARNDNFLNHPGSDGADSYFSSPSDSFLNQQWTPRPMKGVNVDDYVSGTIRESASGPLGVSTSMEGTSGLVHGAGSTSSRSDNSDYEAFTKGSTHSNRNFSRCSFISKPIHPISFINPTTEREGRGIETSATTPRTEALQCSSENSSIDFTDVSEQLDSESTAPYHEPEGSKCGLCNRLLSQRSPWSSRRIVRSGDMPVTGVLSCRHVFHADCLDQTTPKLHRHDPPCPICAKLEENALEQPLISRLRNGLPRLKPFMEDGPSTVRPWGCAQVGDCVEGALHASSSMMLLNRSRLRKHLSLKANSSKELPDKLRKSGSFSPRVFHEKSVQPEAVETSKLNAGPTQNRWMKHERRIAVEVVYCFSSDALAHARFVQKSRLVGDVKLSFKSF</sequence>
<evidence type="ECO:0000313" key="5">
    <source>
        <dbReference type="Proteomes" id="UP001420932"/>
    </source>
</evidence>
<dbReference type="PANTHER" id="PTHR31150:SF23">
    <property type="entry name" value="MANDELONITRILE LYASE-RELATED"/>
    <property type="match status" value="1"/>
</dbReference>
<keyword evidence="1" id="KW-0862">Zinc</keyword>
<dbReference type="Gene3D" id="3.30.40.10">
    <property type="entry name" value="Zinc/RING finger domain, C3HC4 (zinc finger)"/>
    <property type="match status" value="1"/>
</dbReference>
<keyword evidence="5" id="KW-1185">Reference proteome</keyword>
<dbReference type="PROSITE" id="PS50089">
    <property type="entry name" value="ZF_RING_2"/>
    <property type="match status" value="1"/>
</dbReference>
<evidence type="ECO:0000313" key="4">
    <source>
        <dbReference type="EMBL" id="KAK9107548.1"/>
    </source>
</evidence>
<comment type="caution">
    <text evidence="4">The sequence shown here is derived from an EMBL/GenBank/DDBJ whole genome shotgun (WGS) entry which is preliminary data.</text>
</comment>
<dbReference type="EMBL" id="JBBNAF010000010">
    <property type="protein sequence ID" value="KAK9107548.1"/>
    <property type="molecule type" value="Genomic_DNA"/>
</dbReference>
<keyword evidence="1" id="KW-0863">Zinc-finger</keyword>
<reference evidence="4 5" key="1">
    <citation type="submission" date="2024-01" db="EMBL/GenBank/DDBJ databases">
        <title>Genome assemblies of Stephania.</title>
        <authorList>
            <person name="Yang L."/>
        </authorList>
    </citation>
    <scope>NUCLEOTIDE SEQUENCE [LARGE SCALE GENOMIC DNA]</scope>
    <source>
        <strain evidence="4">YNDBR</strain>
        <tissue evidence="4">Leaf</tissue>
    </source>
</reference>
<evidence type="ECO:0000256" key="2">
    <source>
        <dbReference type="SAM" id="MobiDB-lite"/>
    </source>
</evidence>